<dbReference type="InterPro" id="IPR001251">
    <property type="entry name" value="CRAL-TRIO_dom"/>
</dbReference>
<organism evidence="2 3">
    <name type="scientific">Dictyocaulus viviparus</name>
    <name type="common">Bovine lungworm</name>
    <dbReference type="NCBI Taxonomy" id="29172"/>
    <lineage>
        <taxon>Eukaryota</taxon>
        <taxon>Metazoa</taxon>
        <taxon>Ecdysozoa</taxon>
        <taxon>Nematoda</taxon>
        <taxon>Chromadorea</taxon>
        <taxon>Rhabditida</taxon>
        <taxon>Rhabditina</taxon>
        <taxon>Rhabditomorpha</taxon>
        <taxon>Strongyloidea</taxon>
        <taxon>Metastrongylidae</taxon>
        <taxon>Dictyocaulus</taxon>
    </lineage>
</organism>
<dbReference type="PROSITE" id="PS50191">
    <property type="entry name" value="CRAL_TRIO"/>
    <property type="match status" value="1"/>
</dbReference>
<dbReference type="Pfam" id="PF00650">
    <property type="entry name" value="CRAL_TRIO"/>
    <property type="match status" value="1"/>
</dbReference>
<dbReference type="SUPFAM" id="SSF101576">
    <property type="entry name" value="Supernatant protein factor (SPF), C-terminal domain"/>
    <property type="match status" value="1"/>
</dbReference>
<sequence>MANNSDLLSEKYASDYNILRWAQGYDFDLDEASAQLRRHLKFRRFYDLDNVHKIEEHDILMRYFPIGLVGETGKENTLLVIECAGRIDFLGILKSVQMSDFLIQRFRLQEKMLAEMNHLEEKTGKQAAVIYILDLEGLKFETSLLSIVTGPYRILWTSVYTNYPEWVSQMLIVNAPSFISLLWKGIAPFIPERTRNKVKICRANSDWKTTLQKYAKAENIPVYWGGKLVDSNGDEMCRDRLNIPFDPIPQELYWTPDKKSPGLNDLNCALIPAGKVKMITFVVSEPEVTYIVMNRFCDRTFGMGIWYSTDTTVIDLEDMDDWFPYFDYPGMPTVDYLRIKTPGDGVYKVKFSNEQSWIRSLNIFYRIHFEKENGDRADFKELQ</sequence>
<dbReference type="AlphaFoldDB" id="A0A0D8Y168"/>
<protein>
    <submittedName>
        <fullName evidence="2">CRAL/TRIO domain protein</fullName>
    </submittedName>
</protein>
<dbReference type="InterPro" id="IPR058960">
    <property type="entry name" value="Ctg-1-like_C"/>
</dbReference>
<evidence type="ECO:0000259" key="1">
    <source>
        <dbReference type="PROSITE" id="PS50191"/>
    </source>
</evidence>
<dbReference type="SMART" id="SM00516">
    <property type="entry name" value="SEC14"/>
    <property type="match status" value="1"/>
</dbReference>
<dbReference type="EMBL" id="KN716224">
    <property type="protein sequence ID" value="KJH49779.1"/>
    <property type="molecule type" value="Genomic_DNA"/>
</dbReference>
<dbReference type="Proteomes" id="UP000053766">
    <property type="component" value="Unassembled WGS sequence"/>
</dbReference>
<gene>
    <name evidence="2" type="ORF">DICVIV_04119</name>
</gene>
<evidence type="ECO:0000313" key="2">
    <source>
        <dbReference type="EMBL" id="KJH49779.1"/>
    </source>
</evidence>
<dbReference type="CDD" id="cd00170">
    <property type="entry name" value="SEC14"/>
    <property type="match status" value="1"/>
</dbReference>
<accession>A0A0D8Y168</accession>
<dbReference type="PANTHER" id="PTHR47159">
    <property type="entry name" value="PROTEIN CBG07705-RELATED"/>
    <property type="match status" value="1"/>
</dbReference>
<evidence type="ECO:0000313" key="3">
    <source>
        <dbReference type="Proteomes" id="UP000053766"/>
    </source>
</evidence>
<dbReference type="Gene3D" id="3.40.525.10">
    <property type="entry name" value="CRAL-TRIO lipid binding domain"/>
    <property type="match status" value="1"/>
</dbReference>
<reference evidence="2 3" key="1">
    <citation type="submission" date="2013-11" db="EMBL/GenBank/DDBJ databases">
        <title>Draft genome of the bovine lungworm Dictyocaulus viviparus.</title>
        <authorList>
            <person name="Mitreva M."/>
        </authorList>
    </citation>
    <scope>NUCLEOTIDE SEQUENCE [LARGE SCALE GENOMIC DNA]</scope>
    <source>
        <strain evidence="2 3">HannoverDv2000</strain>
    </source>
</reference>
<name>A0A0D8Y168_DICVI</name>
<dbReference type="Pfam" id="PF25883">
    <property type="entry name" value="F28H7_8_C"/>
    <property type="match status" value="1"/>
</dbReference>
<feature type="domain" description="CRAL-TRIO" evidence="1">
    <location>
        <begin position="56"/>
        <end position="232"/>
    </location>
</feature>
<dbReference type="InterPro" id="IPR036273">
    <property type="entry name" value="CRAL/TRIO_N_dom_sf"/>
</dbReference>
<dbReference type="InterPro" id="IPR036865">
    <property type="entry name" value="CRAL-TRIO_dom_sf"/>
</dbReference>
<dbReference type="InterPro" id="IPR036598">
    <property type="entry name" value="GOLD_dom_sf"/>
</dbReference>
<dbReference type="PANTHER" id="PTHR47159:SF4">
    <property type="entry name" value="CRAL-TRIO DOMAIN-CONTAINING PROTEIN"/>
    <property type="match status" value="1"/>
</dbReference>
<dbReference type="STRING" id="29172.A0A0D8Y168"/>
<dbReference type="OrthoDB" id="1434354at2759"/>
<dbReference type="SUPFAM" id="SSF46938">
    <property type="entry name" value="CRAL/TRIO N-terminal domain"/>
    <property type="match status" value="1"/>
</dbReference>
<keyword evidence="3" id="KW-1185">Reference proteome</keyword>
<reference evidence="3" key="2">
    <citation type="journal article" date="2016" name="Sci. Rep.">
        <title>Dictyocaulus viviparus genome, variome and transcriptome elucidate lungworm biology and support future intervention.</title>
        <authorList>
            <person name="McNulty S.N."/>
            <person name="Strube C."/>
            <person name="Rosa B.A."/>
            <person name="Martin J.C."/>
            <person name="Tyagi R."/>
            <person name="Choi Y.J."/>
            <person name="Wang Q."/>
            <person name="Hallsworth Pepin K."/>
            <person name="Zhang X."/>
            <person name="Ozersky P."/>
            <person name="Wilson R.K."/>
            <person name="Sternberg P.W."/>
            <person name="Gasser R.B."/>
            <person name="Mitreva M."/>
        </authorList>
    </citation>
    <scope>NUCLEOTIDE SEQUENCE [LARGE SCALE GENOMIC DNA]</scope>
    <source>
        <strain evidence="3">HannoverDv2000</strain>
    </source>
</reference>
<dbReference type="SUPFAM" id="SSF52087">
    <property type="entry name" value="CRAL/TRIO domain"/>
    <property type="match status" value="1"/>
</dbReference>
<proteinExistence type="predicted"/>
<dbReference type="Gene3D" id="2.60.120.680">
    <property type="entry name" value="GOLD domain"/>
    <property type="match status" value="1"/>
</dbReference>
<dbReference type="InterPro" id="IPR053302">
    <property type="entry name" value="CRAL-TRIO_domain"/>
</dbReference>